<gene>
    <name evidence="3" type="ORF">AABB29_16540</name>
</gene>
<evidence type="ECO:0000313" key="3">
    <source>
        <dbReference type="EMBL" id="WZC48448.1"/>
    </source>
</evidence>
<keyword evidence="1" id="KW-0472">Membrane</keyword>
<proteinExistence type="predicted"/>
<feature type="transmembrane region" description="Helical" evidence="1">
    <location>
        <begin position="21"/>
        <end position="42"/>
    </location>
</feature>
<dbReference type="Proteomes" id="UP001440612">
    <property type="component" value="Chromosome"/>
</dbReference>
<accession>A0ABZ2V7E1</accession>
<sequence>MMSKHNKLRELLRNFRRDEDGVVTLEFVIIFPVFFFFFLMTIESGIISLQHFRLERAVDLTVRDIRIGEMRNPTRQEMLESICDIAATIPNCEAEVEIELIVNDLRNWTAVDGRIQCIDRGEDPPSGDSVIPTGGDNELMYMRVCARIDPLMPTTGLGKAIVDGNSGSAAAGSYALVSTAAFVIEPFGSD</sequence>
<dbReference type="EMBL" id="CP150951">
    <property type="protein sequence ID" value="WZC48448.1"/>
    <property type="molecule type" value="Genomic_DNA"/>
</dbReference>
<evidence type="ECO:0000259" key="2">
    <source>
        <dbReference type="Pfam" id="PF07811"/>
    </source>
</evidence>
<feature type="domain" description="TadE-like" evidence="2">
    <location>
        <begin position="21"/>
        <end position="60"/>
    </location>
</feature>
<organism evidence="3 4">
    <name type="scientific">Yoonia phaeophyticola</name>
    <dbReference type="NCBI Taxonomy" id="3137369"/>
    <lineage>
        <taxon>Bacteria</taxon>
        <taxon>Pseudomonadati</taxon>
        <taxon>Pseudomonadota</taxon>
        <taxon>Alphaproteobacteria</taxon>
        <taxon>Rhodobacterales</taxon>
        <taxon>Paracoccaceae</taxon>
        <taxon>Yoonia</taxon>
    </lineage>
</organism>
<evidence type="ECO:0000256" key="1">
    <source>
        <dbReference type="SAM" id="Phobius"/>
    </source>
</evidence>
<keyword evidence="1" id="KW-1133">Transmembrane helix</keyword>
<dbReference type="RefSeq" id="WP_341366564.1">
    <property type="nucleotide sequence ID" value="NZ_CP150951.2"/>
</dbReference>
<name>A0ABZ2V7E1_9RHOB</name>
<reference evidence="4" key="1">
    <citation type="submission" date="2024-04" db="EMBL/GenBank/DDBJ databases">
        <title>Phylogenomic analyses of a clade within the roseobacter group suggest taxonomic reassignments of species of the genera Aestuariivita, Citreicella, Loktanella, Nautella, Pelagibaca, Ruegeria, Thalassobius, Thiobacimonas and Tropicibacter, and the proposal o.</title>
        <authorList>
            <person name="Jeon C.O."/>
        </authorList>
    </citation>
    <scope>NUCLEOTIDE SEQUENCE [LARGE SCALE GENOMIC DNA]</scope>
    <source>
        <strain evidence="4">BS5-3</strain>
    </source>
</reference>
<protein>
    <submittedName>
        <fullName evidence="3">TadE/TadG family type IV pilus assembly protein</fullName>
    </submittedName>
</protein>
<evidence type="ECO:0000313" key="4">
    <source>
        <dbReference type="Proteomes" id="UP001440612"/>
    </source>
</evidence>
<keyword evidence="4" id="KW-1185">Reference proteome</keyword>
<keyword evidence="1" id="KW-0812">Transmembrane</keyword>
<dbReference type="Pfam" id="PF07811">
    <property type="entry name" value="TadE"/>
    <property type="match status" value="1"/>
</dbReference>
<dbReference type="InterPro" id="IPR012495">
    <property type="entry name" value="TadE-like_dom"/>
</dbReference>